<protein>
    <submittedName>
        <fullName evidence="1">Uncharacterized protein</fullName>
    </submittedName>
</protein>
<gene>
    <name evidence="1" type="ORF">O6H91_17G079400</name>
</gene>
<reference evidence="2" key="1">
    <citation type="journal article" date="2024" name="Proc. Natl. Acad. Sci. U.S.A.">
        <title>Extraordinary preservation of gene collinearity over three hundred million years revealed in homosporous lycophytes.</title>
        <authorList>
            <person name="Li C."/>
            <person name="Wickell D."/>
            <person name="Kuo L.Y."/>
            <person name="Chen X."/>
            <person name="Nie B."/>
            <person name="Liao X."/>
            <person name="Peng D."/>
            <person name="Ji J."/>
            <person name="Jenkins J."/>
            <person name="Williams M."/>
            <person name="Shu S."/>
            <person name="Plott C."/>
            <person name="Barry K."/>
            <person name="Rajasekar S."/>
            <person name="Grimwood J."/>
            <person name="Han X."/>
            <person name="Sun S."/>
            <person name="Hou Z."/>
            <person name="He W."/>
            <person name="Dai G."/>
            <person name="Sun C."/>
            <person name="Schmutz J."/>
            <person name="Leebens-Mack J.H."/>
            <person name="Li F.W."/>
            <person name="Wang L."/>
        </authorList>
    </citation>
    <scope>NUCLEOTIDE SEQUENCE [LARGE SCALE GENOMIC DNA]</scope>
    <source>
        <strain evidence="2">cv. PW_Plant_1</strain>
    </source>
</reference>
<name>A0ACC2B8H3_DIPCM</name>
<proteinExistence type="predicted"/>
<evidence type="ECO:0000313" key="1">
    <source>
        <dbReference type="EMBL" id="KAJ7526049.1"/>
    </source>
</evidence>
<evidence type="ECO:0000313" key="2">
    <source>
        <dbReference type="Proteomes" id="UP001162992"/>
    </source>
</evidence>
<comment type="caution">
    <text evidence="1">The sequence shown here is derived from an EMBL/GenBank/DDBJ whole genome shotgun (WGS) entry which is preliminary data.</text>
</comment>
<organism evidence="1 2">
    <name type="scientific">Diphasiastrum complanatum</name>
    <name type="common">Issler's clubmoss</name>
    <name type="synonym">Lycopodium complanatum</name>
    <dbReference type="NCBI Taxonomy" id="34168"/>
    <lineage>
        <taxon>Eukaryota</taxon>
        <taxon>Viridiplantae</taxon>
        <taxon>Streptophyta</taxon>
        <taxon>Embryophyta</taxon>
        <taxon>Tracheophyta</taxon>
        <taxon>Lycopodiopsida</taxon>
        <taxon>Lycopodiales</taxon>
        <taxon>Lycopodiaceae</taxon>
        <taxon>Lycopodioideae</taxon>
        <taxon>Diphasiastrum</taxon>
    </lineage>
</organism>
<dbReference type="Proteomes" id="UP001162992">
    <property type="component" value="Chromosome 17"/>
</dbReference>
<accession>A0ACC2B8H3</accession>
<sequence>MAIVMTAACLSTGHTVDCPPTVRVQTSYSSTSFVVPFLQIVKFRKPIDTFIPRRTNQTISVGAISSTGQEMQTLRYRKLGDSDLVISEVILGTMTWGVQNSEKDAHEQLSYAFDNGVNVLDTAEAYPVPPSKETQGRTDQYIASWLKERPRDKVIVATKVSGYSERQSYLRAKAKMTRVDADNIKESVENSLSRLGTDYIDLLQIHWPDRYVPLFGEFLYDVSRWRVSVPFDEQLRALQTVINEGKVRYIGVSNETSYGVMEFVHAAKALGLPKIGAR</sequence>
<dbReference type="EMBL" id="CM055108">
    <property type="protein sequence ID" value="KAJ7526049.1"/>
    <property type="molecule type" value="Genomic_DNA"/>
</dbReference>
<keyword evidence="2" id="KW-1185">Reference proteome</keyword>